<evidence type="ECO:0000259" key="1">
    <source>
        <dbReference type="Pfam" id="PF24864"/>
    </source>
</evidence>
<proteinExistence type="predicted"/>
<organism evidence="2 3">
    <name type="scientific">Elsinoe batatas</name>
    <dbReference type="NCBI Taxonomy" id="2601811"/>
    <lineage>
        <taxon>Eukaryota</taxon>
        <taxon>Fungi</taxon>
        <taxon>Dikarya</taxon>
        <taxon>Ascomycota</taxon>
        <taxon>Pezizomycotina</taxon>
        <taxon>Dothideomycetes</taxon>
        <taxon>Dothideomycetidae</taxon>
        <taxon>Myriangiales</taxon>
        <taxon>Elsinoaceae</taxon>
        <taxon>Elsinoe</taxon>
    </lineage>
</organism>
<name>A0A8K0KW23_9PEZI</name>
<dbReference type="EMBL" id="JAESVG020000010">
    <property type="protein sequence ID" value="KAG8623005.1"/>
    <property type="molecule type" value="Genomic_DNA"/>
</dbReference>
<reference evidence="2" key="1">
    <citation type="submission" date="2021-07" db="EMBL/GenBank/DDBJ databases">
        <title>Elsinoe batatas strain:CRI-CJ2 Genome sequencing and assembly.</title>
        <authorList>
            <person name="Huang L."/>
        </authorList>
    </citation>
    <scope>NUCLEOTIDE SEQUENCE</scope>
    <source>
        <strain evidence="2">CRI-CJ2</strain>
    </source>
</reference>
<evidence type="ECO:0000313" key="2">
    <source>
        <dbReference type="EMBL" id="KAG8623005.1"/>
    </source>
</evidence>
<accession>A0A8K0KW23</accession>
<dbReference type="InterPro" id="IPR056632">
    <property type="entry name" value="DUF7730"/>
</dbReference>
<sequence>MRDVIWSYMTAHCRILLRLERTEREPEAFASPPYRLAGYFDFSELRTDSLIYDMRHHEDSLLNPVPSRGLFSLLLSCKEAYISLLPLLYSSPTFTLIRFRDILSLPLWLPSSSLNHITSLELYLTYTELLPELSPPLGLQPPIIPPYAPAHRHLEARIQYDATWRIIGSLSNLKELVVYLRLPDDWIDAKGWREHSEVVLEPMRRMVGKGLRRGGGMRDQEW</sequence>
<evidence type="ECO:0000313" key="3">
    <source>
        <dbReference type="Proteomes" id="UP000809789"/>
    </source>
</evidence>
<protein>
    <recommendedName>
        <fullName evidence="1">DUF7730 domain-containing protein</fullName>
    </recommendedName>
</protein>
<dbReference type="AlphaFoldDB" id="A0A8K0KW23"/>
<gene>
    <name evidence="2" type="ORF">KVT40_007981</name>
</gene>
<dbReference type="Pfam" id="PF24864">
    <property type="entry name" value="DUF7730"/>
    <property type="match status" value="1"/>
</dbReference>
<dbReference type="OrthoDB" id="3452196at2759"/>
<feature type="domain" description="DUF7730" evidence="1">
    <location>
        <begin position="2"/>
        <end position="207"/>
    </location>
</feature>
<dbReference type="Proteomes" id="UP000809789">
    <property type="component" value="Unassembled WGS sequence"/>
</dbReference>
<keyword evidence="3" id="KW-1185">Reference proteome</keyword>
<comment type="caution">
    <text evidence="2">The sequence shown here is derived from an EMBL/GenBank/DDBJ whole genome shotgun (WGS) entry which is preliminary data.</text>
</comment>